<dbReference type="InterPro" id="IPR041492">
    <property type="entry name" value="HAD_2"/>
</dbReference>
<keyword evidence="6" id="KW-0378">Hydrolase</keyword>
<protein>
    <recommendedName>
        <fullName evidence="4">Tyrosine-protein kinase PtkA</fullName>
    </recommendedName>
    <alternativeName>
        <fullName evidence="5">Protein tyrosine kinase A</fullName>
    </alternativeName>
</protein>
<dbReference type="HOGENOM" id="CLU_045011_19_3_11"/>
<dbReference type="GO" id="GO:0006281">
    <property type="term" value="P:DNA repair"/>
    <property type="evidence" value="ECO:0007669"/>
    <property type="project" value="TreeGrafter"/>
</dbReference>
<reference evidence="6" key="1">
    <citation type="submission" date="2009-10" db="EMBL/GenBank/DDBJ databases">
        <authorList>
            <person name="Weinstock G."/>
            <person name="Sodergren E."/>
            <person name="Clifton S."/>
            <person name="Fulton L."/>
            <person name="Fulton B."/>
            <person name="Courtney L."/>
            <person name="Fronick C."/>
            <person name="Harrison M."/>
            <person name="Strong C."/>
            <person name="Farmer C."/>
            <person name="Delahaunty K."/>
            <person name="Markovic C."/>
            <person name="Hall O."/>
            <person name="Minx P."/>
            <person name="Tomlinson C."/>
            <person name="Mitreva M."/>
            <person name="Nelson J."/>
            <person name="Hou S."/>
            <person name="Wollam A."/>
            <person name="Pepin K.H."/>
            <person name="Johnson M."/>
            <person name="Bhonagiri V."/>
            <person name="Nash W.E."/>
            <person name="Warren W."/>
            <person name="Chinwalla A."/>
            <person name="Mardis E.R."/>
            <person name="Wilson R.K."/>
        </authorList>
    </citation>
    <scope>NUCLEOTIDE SEQUENCE [LARGE SCALE GENOMIC DNA]</scope>
    <source>
        <strain evidence="6">ATCC 700122</strain>
    </source>
</reference>
<dbReference type="InterPro" id="IPR023198">
    <property type="entry name" value="PGP-like_dom2"/>
</dbReference>
<dbReference type="SUPFAM" id="SSF56784">
    <property type="entry name" value="HAD-like"/>
    <property type="match status" value="1"/>
</dbReference>
<dbReference type="PANTHER" id="PTHR43434">
    <property type="entry name" value="PHOSPHOGLYCOLATE PHOSPHATASE"/>
    <property type="match status" value="1"/>
</dbReference>
<dbReference type="GO" id="GO:0005829">
    <property type="term" value="C:cytosol"/>
    <property type="evidence" value="ECO:0007669"/>
    <property type="project" value="TreeGrafter"/>
</dbReference>
<dbReference type="InterPro" id="IPR050155">
    <property type="entry name" value="HAD-like_hydrolase_sf"/>
</dbReference>
<keyword evidence="7" id="KW-1185">Reference proteome</keyword>
<dbReference type="InterPro" id="IPR006439">
    <property type="entry name" value="HAD-SF_hydro_IA"/>
</dbReference>
<organism evidence="6 7">
    <name type="scientific">Slackia exigua (strain ATCC 700122 / DSM 15923 / CIP 105133 / JCM 11022 / KCTC 5966 / S-7)</name>
    <dbReference type="NCBI Taxonomy" id="649764"/>
    <lineage>
        <taxon>Bacteria</taxon>
        <taxon>Bacillati</taxon>
        <taxon>Actinomycetota</taxon>
        <taxon>Coriobacteriia</taxon>
        <taxon>Eggerthellales</taxon>
        <taxon>Eggerthellaceae</taxon>
        <taxon>Slackia</taxon>
    </lineage>
</organism>
<comment type="similarity">
    <text evidence="1">Belongs to the HAD-like hydrolase superfamily. CbbY/CbbZ/Gph/YieH family.</text>
</comment>
<dbReference type="STRING" id="649764.HMPREF0762_00703"/>
<dbReference type="RefSeq" id="WP_006361948.1">
    <property type="nucleotide sequence ID" value="NZ_GG700630.1"/>
</dbReference>
<dbReference type="FunFam" id="3.40.50.1000:FF:000022">
    <property type="entry name" value="Phosphoglycolate phosphatase"/>
    <property type="match status" value="1"/>
</dbReference>
<dbReference type="OrthoDB" id="9797743at2"/>
<dbReference type="InterPro" id="IPR023214">
    <property type="entry name" value="HAD_sf"/>
</dbReference>
<keyword evidence="2" id="KW-0808">Transferase</keyword>
<proteinExistence type="inferred from homology"/>
<evidence type="ECO:0000256" key="4">
    <source>
        <dbReference type="ARBA" id="ARBA00069527"/>
    </source>
</evidence>
<dbReference type="NCBIfam" id="TIGR01549">
    <property type="entry name" value="HAD-SF-IA-v1"/>
    <property type="match status" value="1"/>
</dbReference>
<dbReference type="SFLD" id="SFLDG01135">
    <property type="entry name" value="C1.5.6:_HAD__Beta-PGM__Phospha"/>
    <property type="match status" value="1"/>
</dbReference>
<evidence type="ECO:0000256" key="2">
    <source>
        <dbReference type="ARBA" id="ARBA00023137"/>
    </source>
</evidence>
<dbReference type="Gene3D" id="3.40.50.1000">
    <property type="entry name" value="HAD superfamily/HAD-like"/>
    <property type="match status" value="1"/>
</dbReference>
<dbReference type="GO" id="GO:0008967">
    <property type="term" value="F:phosphoglycolate phosphatase activity"/>
    <property type="evidence" value="ECO:0007669"/>
    <property type="project" value="TreeGrafter"/>
</dbReference>
<gene>
    <name evidence="6" type="ORF">HMPREF0762_00703</name>
</gene>
<comment type="catalytic activity">
    <reaction evidence="3">
        <text>L-tyrosyl-[protein] + ATP = O-phospho-L-tyrosyl-[protein] + ADP + H(+)</text>
        <dbReference type="Rhea" id="RHEA:10596"/>
        <dbReference type="Rhea" id="RHEA-COMP:10136"/>
        <dbReference type="Rhea" id="RHEA-COMP:20101"/>
        <dbReference type="ChEBI" id="CHEBI:15378"/>
        <dbReference type="ChEBI" id="CHEBI:30616"/>
        <dbReference type="ChEBI" id="CHEBI:46858"/>
        <dbReference type="ChEBI" id="CHEBI:61978"/>
        <dbReference type="ChEBI" id="CHEBI:456216"/>
    </reaction>
    <physiologicalReaction direction="left-to-right" evidence="3">
        <dbReference type="Rhea" id="RHEA:10597"/>
    </physiologicalReaction>
</comment>
<keyword evidence="2" id="KW-0829">Tyrosine-protein kinase</keyword>
<dbReference type="PANTHER" id="PTHR43434:SF26">
    <property type="entry name" value="PYROPHOSPHATASE PPAX"/>
    <property type="match status" value="1"/>
</dbReference>
<dbReference type="SFLD" id="SFLDS00003">
    <property type="entry name" value="Haloacid_Dehalogenase"/>
    <property type="match status" value="1"/>
</dbReference>
<dbReference type="Proteomes" id="UP000006001">
    <property type="component" value="Unassembled WGS sequence"/>
</dbReference>
<evidence type="ECO:0000256" key="5">
    <source>
        <dbReference type="ARBA" id="ARBA00080335"/>
    </source>
</evidence>
<dbReference type="EMBL" id="ACUX02000006">
    <property type="protein sequence ID" value="EEZ61366.1"/>
    <property type="molecule type" value="Genomic_DNA"/>
</dbReference>
<evidence type="ECO:0000313" key="6">
    <source>
        <dbReference type="EMBL" id="EEZ61366.1"/>
    </source>
</evidence>
<evidence type="ECO:0000256" key="3">
    <source>
        <dbReference type="ARBA" id="ARBA00050405"/>
    </source>
</evidence>
<sequence>MQRPEAVLFDNDGTLVDTYDLILASFRHCTREVLGVELPEDELMSNQGQPLDVQMTHLSDDPEIQRLLLDSYRAHNHAHHDAAVSAFPGVREGLARLADAGISLGVVTSKTHWLAQRGFKILGLDGFFSALVGREDTARHKPDPEPVAYGATLLGIDPRRCVYAGDSPFDVQAGRAAHAATIAVSWGSFSHERLEAEHPDAICDTFDELADIVLAGFPRHGEEERE</sequence>
<evidence type="ECO:0000313" key="7">
    <source>
        <dbReference type="Proteomes" id="UP000006001"/>
    </source>
</evidence>
<dbReference type="InterPro" id="IPR036412">
    <property type="entry name" value="HAD-like_sf"/>
</dbReference>
<keyword evidence="2" id="KW-0418">Kinase</keyword>
<dbReference type="eggNOG" id="COG0546">
    <property type="taxonomic scope" value="Bacteria"/>
</dbReference>
<dbReference type="SFLD" id="SFLDG01129">
    <property type="entry name" value="C1.5:_HAD__Beta-PGM__Phosphata"/>
    <property type="match status" value="1"/>
</dbReference>
<comment type="caution">
    <text evidence="6">The sequence shown here is derived from an EMBL/GenBank/DDBJ whole genome shotgun (WGS) entry which is preliminary data.</text>
</comment>
<evidence type="ECO:0000256" key="1">
    <source>
        <dbReference type="ARBA" id="ARBA00006171"/>
    </source>
</evidence>
<dbReference type="GO" id="GO:0004713">
    <property type="term" value="F:protein tyrosine kinase activity"/>
    <property type="evidence" value="ECO:0007669"/>
    <property type="project" value="UniProtKB-KW"/>
</dbReference>
<dbReference type="AlphaFoldDB" id="D0WFV3"/>
<dbReference type="GeneID" id="85007303"/>
<accession>D0WFV3</accession>
<dbReference type="Gene3D" id="1.10.150.240">
    <property type="entry name" value="Putative phosphatase, domain 2"/>
    <property type="match status" value="1"/>
</dbReference>
<dbReference type="Pfam" id="PF13419">
    <property type="entry name" value="HAD_2"/>
    <property type="match status" value="1"/>
</dbReference>
<name>D0WFV3_SLAES</name>